<proteinExistence type="inferred from homology"/>
<dbReference type="Pfam" id="PF00106">
    <property type="entry name" value="adh_short"/>
    <property type="match status" value="1"/>
</dbReference>
<organism evidence="3">
    <name type="scientific">freshwater metagenome</name>
    <dbReference type="NCBI Taxonomy" id="449393"/>
    <lineage>
        <taxon>unclassified sequences</taxon>
        <taxon>metagenomes</taxon>
        <taxon>ecological metagenomes</taxon>
    </lineage>
</organism>
<dbReference type="InterPro" id="IPR002347">
    <property type="entry name" value="SDR_fam"/>
</dbReference>
<dbReference type="GO" id="GO:0016616">
    <property type="term" value="F:oxidoreductase activity, acting on the CH-OH group of donors, NAD or NADP as acceptor"/>
    <property type="evidence" value="ECO:0007669"/>
    <property type="project" value="TreeGrafter"/>
</dbReference>
<evidence type="ECO:0000256" key="2">
    <source>
        <dbReference type="ARBA" id="ARBA00023002"/>
    </source>
</evidence>
<reference evidence="3" key="1">
    <citation type="submission" date="2020-05" db="EMBL/GenBank/DDBJ databases">
        <authorList>
            <person name="Chiriac C."/>
            <person name="Salcher M."/>
            <person name="Ghai R."/>
            <person name="Kavagutti S V."/>
        </authorList>
    </citation>
    <scope>NUCLEOTIDE SEQUENCE</scope>
</reference>
<gene>
    <name evidence="3" type="ORF">UFOPK3376_00875</name>
</gene>
<dbReference type="PANTHER" id="PTHR42760:SF133">
    <property type="entry name" value="3-OXOACYL-[ACYL-CARRIER-PROTEIN] REDUCTASE"/>
    <property type="match status" value="1"/>
</dbReference>
<dbReference type="PRINTS" id="PR00080">
    <property type="entry name" value="SDRFAMILY"/>
</dbReference>
<evidence type="ECO:0000313" key="3">
    <source>
        <dbReference type="EMBL" id="CAB4871802.1"/>
    </source>
</evidence>
<sequence length="280" mass="29412">MGVELRGLEGKNVLITGASKGQGFSHAKAFAEAGCNIAAIDITEPIPDIYPLGTPETMAATVKAIEERGQRCIPLPCDIRDEAQVKASVEKALDLFGGRIDVIVNNAGVAALDPIHKMRSSTMHAVIDTIVKGAIYVTKYAVDNMIGRGSGKIINISSAVTGSGHAMLSHYVAAKHAINGLTTSWAMELSEFNINVNSICPATIKPGIGQGSGMVLGLAPEAGVTMDEAFEMFSSGGNMPGLKWRAEVQHITDMVLFLASDNADMITGAIIPVDCGQMSR</sequence>
<dbReference type="PROSITE" id="PS00061">
    <property type="entry name" value="ADH_SHORT"/>
    <property type="match status" value="1"/>
</dbReference>
<dbReference type="SUPFAM" id="SSF51735">
    <property type="entry name" value="NAD(P)-binding Rossmann-fold domains"/>
    <property type="match status" value="1"/>
</dbReference>
<dbReference type="CDD" id="cd05233">
    <property type="entry name" value="SDR_c"/>
    <property type="match status" value="1"/>
</dbReference>
<dbReference type="PRINTS" id="PR00081">
    <property type="entry name" value="GDHRDH"/>
</dbReference>
<accession>A0A6J7DLH0</accession>
<name>A0A6J7DLH0_9ZZZZ</name>
<dbReference type="AlphaFoldDB" id="A0A6J7DLH0"/>
<dbReference type="InterPro" id="IPR020904">
    <property type="entry name" value="Sc_DH/Rdtase_CS"/>
</dbReference>
<dbReference type="InterPro" id="IPR036291">
    <property type="entry name" value="NAD(P)-bd_dom_sf"/>
</dbReference>
<evidence type="ECO:0000256" key="1">
    <source>
        <dbReference type="ARBA" id="ARBA00006484"/>
    </source>
</evidence>
<dbReference type="Gene3D" id="3.40.50.720">
    <property type="entry name" value="NAD(P)-binding Rossmann-like Domain"/>
    <property type="match status" value="1"/>
</dbReference>
<comment type="similarity">
    <text evidence="1">Belongs to the short-chain dehydrogenases/reductases (SDR) family.</text>
</comment>
<dbReference type="FunFam" id="3.40.50.720:FF:000084">
    <property type="entry name" value="Short-chain dehydrogenase reductase"/>
    <property type="match status" value="1"/>
</dbReference>
<dbReference type="PANTHER" id="PTHR42760">
    <property type="entry name" value="SHORT-CHAIN DEHYDROGENASES/REDUCTASES FAMILY MEMBER"/>
    <property type="match status" value="1"/>
</dbReference>
<protein>
    <submittedName>
        <fullName evidence="3">Unannotated protein</fullName>
    </submittedName>
</protein>
<dbReference type="EMBL" id="CAFBLP010000016">
    <property type="protein sequence ID" value="CAB4871802.1"/>
    <property type="molecule type" value="Genomic_DNA"/>
</dbReference>
<keyword evidence="2" id="KW-0560">Oxidoreductase</keyword>